<feature type="compositionally biased region" description="Low complexity" evidence="1">
    <location>
        <begin position="63"/>
        <end position="75"/>
    </location>
</feature>
<evidence type="ECO:0000313" key="2">
    <source>
        <dbReference type="EMBL" id="ESA07583.1"/>
    </source>
</evidence>
<proteinExistence type="predicted"/>
<feature type="region of interest" description="Disordered" evidence="1">
    <location>
        <begin position="56"/>
        <end position="75"/>
    </location>
</feature>
<protein>
    <submittedName>
        <fullName evidence="2">Uncharacterized protein</fullName>
    </submittedName>
</protein>
<dbReference type="AlphaFoldDB" id="U9TMS1"/>
<dbReference type="HOGENOM" id="CLU_723894_0_0_1"/>
<gene>
    <name evidence="2" type="ORF">GLOINDRAFT_3706</name>
</gene>
<accession>U9TMS1</accession>
<organism evidence="2">
    <name type="scientific">Rhizophagus irregularis (strain DAOM 181602 / DAOM 197198 / MUCL 43194)</name>
    <name type="common">Arbuscular mycorrhizal fungus</name>
    <name type="synonym">Glomus intraradices</name>
    <dbReference type="NCBI Taxonomy" id="747089"/>
    <lineage>
        <taxon>Eukaryota</taxon>
        <taxon>Fungi</taxon>
        <taxon>Fungi incertae sedis</taxon>
        <taxon>Mucoromycota</taxon>
        <taxon>Glomeromycotina</taxon>
        <taxon>Glomeromycetes</taxon>
        <taxon>Glomerales</taxon>
        <taxon>Glomeraceae</taxon>
        <taxon>Rhizophagus</taxon>
    </lineage>
</organism>
<reference evidence="2" key="1">
    <citation type="submission" date="2013-07" db="EMBL/GenBank/DDBJ databases">
        <title>The genome of an arbuscular mycorrhizal fungus provides insights into the evolution of the oldest plant symbiosis.</title>
        <authorList>
            <consortium name="DOE Joint Genome Institute"/>
            <person name="Tisserant E."/>
            <person name="Malbreil M."/>
            <person name="Kuo A."/>
            <person name="Kohler A."/>
            <person name="Symeonidi A."/>
            <person name="Balestrini R."/>
            <person name="Charron P."/>
            <person name="Duensing N."/>
            <person name="Frei-dit-Frey N."/>
            <person name="Gianinazzi-Pearson V."/>
            <person name="Gilbert B."/>
            <person name="Handa Y."/>
            <person name="Hijri M."/>
            <person name="Kaul R."/>
            <person name="Kawaguchi M."/>
            <person name="Krajinski F."/>
            <person name="Lammers P."/>
            <person name="Lapierre D."/>
            <person name="Masclaux F.G."/>
            <person name="Murat C."/>
            <person name="Morin E."/>
            <person name="Ndikumana S."/>
            <person name="Pagni M."/>
            <person name="Petitpierre D."/>
            <person name="Requena N."/>
            <person name="Rosikiewicz P."/>
            <person name="Riley R."/>
            <person name="Saito K."/>
            <person name="San Clemente H."/>
            <person name="Shapiro H."/>
            <person name="van Tuinen D."/>
            <person name="Becard G."/>
            <person name="Bonfante P."/>
            <person name="Paszkowski U."/>
            <person name="Shachar-Hill Y."/>
            <person name="Young J.P."/>
            <person name="Sanders I.R."/>
            <person name="Henrissat B."/>
            <person name="Rensing S.A."/>
            <person name="Grigoriev I.V."/>
            <person name="Corradi N."/>
            <person name="Roux C."/>
            <person name="Martin F."/>
        </authorList>
    </citation>
    <scope>NUCLEOTIDE SEQUENCE</scope>
    <source>
        <strain evidence="2">DAOM 197198</strain>
    </source>
</reference>
<evidence type="ECO:0000256" key="1">
    <source>
        <dbReference type="SAM" id="MobiDB-lite"/>
    </source>
</evidence>
<name>U9TMS1_RHIID</name>
<dbReference type="VEuPathDB" id="FungiDB:RhiirFUN_025365"/>
<sequence>MYTVKHFEESLKPLRGFHPKISDSCNTEINNAEIHNHYTAESHRSMHEPGFIESETAKKQNETESIISSDNSSSNISSESVSYDIWTRFKQIVGGIMTEKNLTLDEACNKIAVEINDYEIADGNNYDFDESWGRVIHQVLELLIRSKVALLTKADPASFNDPHDKVLTSKDQDQKIILHYSNGILVPYDSSGDKEVHIAISIQSLYTIIFKKVFVPWMQKKDKLTNKIYLVAKVGKFVVGIVVKMSSVNKLVEHQKHQIKDVKMSSVNKLVEPQQTKEKLVFRKEVINTPIYQKYGKYPRAYTTETEMLWKLFVKLFDYEKAHFGITYKSLADDIGQLGFNITRQTLSNFYRHVSAPQSGTRKAIWAWINCVIKGYVTNRVL</sequence>
<dbReference type="EMBL" id="KI290151">
    <property type="protein sequence ID" value="ESA07583.1"/>
    <property type="molecule type" value="Genomic_DNA"/>
</dbReference>